<name>A0ABQ2P6F8_9NEIS</name>
<accession>A0ABQ2P6F8</accession>
<dbReference type="EMBL" id="BMLX01000001">
    <property type="protein sequence ID" value="GGP19319.1"/>
    <property type="molecule type" value="Genomic_DNA"/>
</dbReference>
<comment type="caution">
    <text evidence="1">The sequence shown here is derived from an EMBL/GenBank/DDBJ whole genome shotgun (WGS) entry which is preliminary data.</text>
</comment>
<keyword evidence="2" id="KW-1185">Reference proteome</keyword>
<dbReference type="Proteomes" id="UP000637267">
    <property type="component" value="Unassembled WGS sequence"/>
</dbReference>
<reference evidence="2" key="1">
    <citation type="journal article" date="2019" name="Int. J. Syst. Evol. Microbiol.">
        <title>The Global Catalogue of Microorganisms (GCM) 10K type strain sequencing project: providing services to taxonomists for standard genome sequencing and annotation.</title>
        <authorList>
            <consortium name="The Broad Institute Genomics Platform"/>
            <consortium name="The Broad Institute Genome Sequencing Center for Infectious Disease"/>
            <person name="Wu L."/>
            <person name="Ma J."/>
        </authorList>
    </citation>
    <scope>NUCLEOTIDE SEQUENCE [LARGE SCALE GENOMIC DNA]</scope>
    <source>
        <strain evidence="2">CGMCC 1.8859</strain>
    </source>
</reference>
<sequence length="92" mass="10197">MSEHGFNPGDPFGFFAQMWKNTATGASNPFMPPLTEEEIDRKLAELKTVEQWLTMQVNLLQMTEKTLELQKAGLAALRQGLDPHMPEGGHGG</sequence>
<evidence type="ECO:0000313" key="2">
    <source>
        <dbReference type="Proteomes" id="UP000637267"/>
    </source>
</evidence>
<evidence type="ECO:0000313" key="1">
    <source>
        <dbReference type="EMBL" id="GGP19319.1"/>
    </source>
</evidence>
<dbReference type="NCBIfam" id="NF043076">
    <property type="entry name" value="PHA_gran_PhaM"/>
    <property type="match status" value="1"/>
</dbReference>
<gene>
    <name evidence="1" type="ORF">GCM10010970_10020</name>
</gene>
<proteinExistence type="predicted"/>
<protein>
    <submittedName>
        <fullName evidence="1">Uncharacterized protein</fullName>
    </submittedName>
</protein>
<organism evidence="1 2">
    <name type="scientific">Silvimonas iriomotensis</name>
    <dbReference type="NCBI Taxonomy" id="449662"/>
    <lineage>
        <taxon>Bacteria</taxon>
        <taxon>Pseudomonadati</taxon>
        <taxon>Pseudomonadota</taxon>
        <taxon>Betaproteobacteria</taxon>
        <taxon>Neisseriales</taxon>
        <taxon>Chitinibacteraceae</taxon>
        <taxon>Silvimonas</taxon>
    </lineage>
</organism>
<dbReference type="RefSeq" id="WP_188702951.1">
    <property type="nucleotide sequence ID" value="NZ_BMLX01000001.1"/>
</dbReference>
<dbReference type="InterPro" id="IPR050026">
    <property type="entry name" value="PHA_gran_PhaM_N"/>
</dbReference>